<gene>
    <name evidence="1" type="ORF">N7U66_14495</name>
</gene>
<evidence type="ECO:0000313" key="2">
    <source>
        <dbReference type="Proteomes" id="UP001164705"/>
    </source>
</evidence>
<organism evidence="1 2">
    <name type="scientific">Lacinutrix neustonica</name>
    <dbReference type="NCBI Taxonomy" id="2980107"/>
    <lineage>
        <taxon>Bacteria</taxon>
        <taxon>Pseudomonadati</taxon>
        <taxon>Bacteroidota</taxon>
        <taxon>Flavobacteriia</taxon>
        <taxon>Flavobacteriales</taxon>
        <taxon>Flavobacteriaceae</taxon>
        <taxon>Lacinutrix</taxon>
    </lineage>
</organism>
<dbReference type="RefSeq" id="WP_267675910.1">
    <property type="nucleotide sequence ID" value="NZ_CP113088.1"/>
</dbReference>
<evidence type="ECO:0000313" key="1">
    <source>
        <dbReference type="EMBL" id="WAC01296.1"/>
    </source>
</evidence>
<reference evidence="1" key="1">
    <citation type="submission" date="2022-11" db="EMBL/GenBank/DDBJ databases">
        <title>Lacinutrix neustonica HL-RS19T sp. nov., isolated from the surface microlayer sample of brackish Lake Shihwa.</title>
        <authorList>
            <person name="Choi J.Y."/>
            <person name="Hwang C.Y."/>
        </authorList>
    </citation>
    <scope>NUCLEOTIDE SEQUENCE</scope>
    <source>
        <strain evidence="1">HL-RS19</strain>
    </source>
</reference>
<dbReference type="AlphaFoldDB" id="A0A9E8SCR9"/>
<dbReference type="Proteomes" id="UP001164705">
    <property type="component" value="Chromosome"/>
</dbReference>
<keyword evidence="2" id="KW-1185">Reference proteome</keyword>
<proteinExistence type="predicted"/>
<dbReference type="EMBL" id="CP113088">
    <property type="protein sequence ID" value="WAC01296.1"/>
    <property type="molecule type" value="Genomic_DNA"/>
</dbReference>
<protein>
    <submittedName>
        <fullName evidence="1">Uncharacterized protein</fullName>
    </submittedName>
</protein>
<dbReference type="KEGG" id="lnu:N7U66_14495"/>
<sequence length="262" mass="25919">MAEQLQAVSITGAGVTDDGNGMTYAFDPAAAGVGVHTLTYTFTDGNSCTNAASDDVEVFALPTVNYTALADLCLDAGVQTGLGGGTATGGVYSGAGVTDDGNGMTYAFDPAAAGVGVHTLTYTFTDGNGCTNAASDDVEVFALPTVNYTALADLCLDAGVQTGLGGGTATGGVYSGAGVTDDGNGMTYAFDPAAAGVGVHTLTYTFTDGNGCTNAASDDVEVFALPTVNYTALADLCLDAGVQTGLGGGTATGGVYYWSWCY</sequence>
<name>A0A9E8SCR9_9FLAO</name>
<accession>A0A9E8SCR9</accession>